<protein>
    <recommendedName>
        <fullName evidence="5">Sulfatase N-terminal domain-containing protein</fullName>
    </recommendedName>
</protein>
<gene>
    <name evidence="6" type="ORF">B7P33_05255</name>
</gene>
<proteinExistence type="inferred from homology"/>
<evidence type="ECO:0000256" key="3">
    <source>
        <dbReference type="ARBA" id="ARBA00022801"/>
    </source>
</evidence>
<dbReference type="Proteomes" id="UP000219559">
    <property type="component" value="Unassembled WGS sequence"/>
</dbReference>
<dbReference type="GO" id="GO:0046872">
    <property type="term" value="F:metal ion binding"/>
    <property type="evidence" value="ECO:0007669"/>
    <property type="project" value="UniProtKB-KW"/>
</dbReference>
<keyword evidence="7" id="KW-1185">Reference proteome</keyword>
<name>A0A2A4GCM5_9FLAO</name>
<evidence type="ECO:0000256" key="4">
    <source>
        <dbReference type="ARBA" id="ARBA00022837"/>
    </source>
</evidence>
<dbReference type="Pfam" id="PF00884">
    <property type="entry name" value="Sulfatase"/>
    <property type="match status" value="1"/>
</dbReference>
<evidence type="ECO:0000313" key="7">
    <source>
        <dbReference type="Proteomes" id="UP000219559"/>
    </source>
</evidence>
<dbReference type="CDD" id="cd16027">
    <property type="entry name" value="SGSH"/>
    <property type="match status" value="1"/>
</dbReference>
<dbReference type="InterPro" id="IPR000917">
    <property type="entry name" value="Sulfatase_N"/>
</dbReference>
<dbReference type="Gene3D" id="3.40.720.10">
    <property type="entry name" value="Alkaline Phosphatase, subunit A"/>
    <property type="match status" value="1"/>
</dbReference>
<dbReference type="InterPro" id="IPR017850">
    <property type="entry name" value="Alkaline_phosphatase_core_sf"/>
</dbReference>
<evidence type="ECO:0000259" key="5">
    <source>
        <dbReference type="Pfam" id="PF00884"/>
    </source>
</evidence>
<evidence type="ECO:0000313" key="6">
    <source>
        <dbReference type="EMBL" id="PCE66699.1"/>
    </source>
</evidence>
<dbReference type="RefSeq" id="WP_097442221.1">
    <property type="nucleotide sequence ID" value="NZ_NBWU01000001.1"/>
</dbReference>
<dbReference type="PROSITE" id="PS00523">
    <property type="entry name" value="SULFATASE_1"/>
    <property type="match status" value="1"/>
</dbReference>
<keyword evidence="4" id="KW-0106">Calcium</keyword>
<dbReference type="InterPro" id="IPR050738">
    <property type="entry name" value="Sulfatase"/>
</dbReference>
<keyword evidence="3" id="KW-0378">Hydrolase</keyword>
<sequence length="488" mass="56165">MRLKKSLLFFGLVVCFLGCKNKPTPNTEATKMNILWIVADDLGTELGCYGNTDVHTPNIDQLANEGTLYEKHYTVTAVCSPSRSALMTGLYPVSFNAQQHRTHSSAKKVLPQGVYPITHYFRQAGYFTSNGKYGQPDKPGKQDYNFKADSIFDGTDWGQRKPGQPFFAQIQIPSPHRPFVPDTIRPIDPEKVALPAFYPDHPVSRKDWALYLENVQVVDRMVGHILERLEKEGLAENTLVFFFGDQGHPHVRAKQFLYDGGVHTPLIVRAPKATDKGSRHKHILSNIDIPATTLAAAGIKIPEYFDGLDFFNPEQKRAYVYSMRDRRDETVDRIRSVRNQRYKYIRNFYPNRPYTQYNTYKKTSYPTLTLMQVLHKKGQLSGAQAQFMDTIRPNEELYDLDTDPNELTNLAESAAYKTIKNTLSNQLDLWLDDNDTGTYPEAAQQIEFWKTNAKKAYTRKMKRFGLPEDISDEDFLLWWETYLDERLQ</sequence>
<comment type="similarity">
    <text evidence="1">Belongs to the sulfatase family.</text>
</comment>
<keyword evidence="2" id="KW-0479">Metal-binding</keyword>
<dbReference type="OrthoDB" id="9789742at2"/>
<organism evidence="6 7">
    <name type="scientific">Sediminicola luteus</name>
    <dbReference type="NCBI Taxonomy" id="319238"/>
    <lineage>
        <taxon>Bacteria</taxon>
        <taxon>Pseudomonadati</taxon>
        <taxon>Bacteroidota</taxon>
        <taxon>Flavobacteriia</taxon>
        <taxon>Flavobacteriales</taxon>
        <taxon>Flavobacteriaceae</taxon>
        <taxon>Sediminicola</taxon>
    </lineage>
</organism>
<evidence type="ECO:0000256" key="2">
    <source>
        <dbReference type="ARBA" id="ARBA00022723"/>
    </source>
</evidence>
<evidence type="ECO:0000256" key="1">
    <source>
        <dbReference type="ARBA" id="ARBA00008779"/>
    </source>
</evidence>
<dbReference type="AlphaFoldDB" id="A0A2A4GCM5"/>
<comment type="caution">
    <text evidence="6">The sequence shown here is derived from an EMBL/GenBank/DDBJ whole genome shotgun (WGS) entry which is preliminary data.</text>
</comment>
<dbReference type="InterPro" id="IPR024607">
    <property type="entry name" value="Sulfatase_CS"/>
</dbReference>
<dbReference type="PANTHER" id="PTHR42693">
    <property type="entry name" value="ARYLSULFATASE FAMILY MEMBER"/>
    <property type="match status" value="1"/>
</dbReference>
<reference evidence="6 7" key="1">
    <citation type="submission" date="2017-04" db="EMBL/GenBank/DDBJ databases">
        <title>A new member of the family Flavobacteriaceae isolated from ascidians.</title>
        <authorList>
            <person name="Chen L."/>
        </authorList>
    </citation>
    <scope>NUCLEOTIDE SEQUENCE [LARGE SCALE GENOMIC DNA]</scope>
    <source>
        <strain evidence="6 7">HQA918</strain>
    </source>
</reference>
<dbReference type="GO" id="GO:0004065">
    <property type="term" value="F:arylsulfatase activity"/>
    <property type="evidence" value="ECO:0007669"/>
    <property type="project" value="TreeGrafter"/>
</dbReference>
<dbReference type="PANTHER" id="PTHR42693:SF53">
    <property type="entry name" value="ENDO-4-O-SULFATASE"/>
    <property type="match status" value="1"/>
</dbReference>
<feature type="domain" description="Sulfatase N-terminal" evidence="5">
    <location>
        <begin position="33"/>
        <end position="299"/>
    </location>
</feature>
<dbReference type="SUPFAM" id="SSF53649">
    <property type="entry name" value="Alkaline phosphatase-like"/>
    <property type="match status" value="1"/>
</dbReference>
<accession>A0A2A4GCM5</accession>
<dbReference type="EMBL" id="NBWU01000001">
    <property type="protein sequence ID" value="PCE66699.1"/>
    <property type="molecule type" value="Genomic_DNA"/>
</dbReference>